<gene>
    <name evidence="1" type="ORF">ACFQ0S_01150</name>
</gene>
<accession>A0ABW3IYF1</accession>
<dbReference type="PROSITE" id="PS51257">
    <property type="entry name" value="PROKAR_LIPOPROTEIN"/>
    <property type="match status" value="1"/>
</dbReference>
<dbReference type="RefSeq" id="WP_379755265.1">
    <property type="nucleotide sequence ID" value="NZ_JBHSYB010000020.1"/>
</dbReference>
<dbReference type="EMBL" id="JBHTIZ010000005">
    <property type="protein sequence ID" value="MFD0983071.1"/>
    <property type="molecule type" value="Genomic_DNA"/>
</dbReference>
<reference evidence="2" key="1">
    <citation type="journal article" date="2019" name="Int. J. Syst. Evol. Microbiol.">
        <title>The Global Catalogue of Microorganisms (GCM) 10K type strain sequencing project: providing services to taxonomists for standard genome sequencing and annotation.</title>
        <authorList>
            <consortium name="The Broad Institute Genomics Platform"/>
            <consortium name="The Broad Institute Genome Sequencing Center for Infectious Disease"/>
            <person name="Wu L."/>
            <person name="Ma J."/>
        </authorList>
    </citation>
    <scope>NUCLEOTIDE SEQUENCE [LARGE SCALE GENOMIC DNA]</scope>
    <source>
        <strain evidence="2">CECT 7649</strain>
    </source>
</reference>
<evidence type="ECO:0008006" key="3">
    <source>
        <dbReference type="Google" id="ProtNLM"/>
    </source>
</evidence>
<evidence type="ECO:0000313" key="2">
    <source>
        <dbReference type="Proteomes" id="UP001597051"/>
    </source>
</evidence>
<proteinExistence type="predicted"/>
<sequence length="232" mass="25770">MKNLTFVLISITLTGCGAVYYVPNTQNVPVMKNKGQTNLYLGLNSSESVDGFELQGAYGLTDKIALQFNGDWVNSSESSSKGSGHILELGAGYYKNLSKDFVFETYGLMGFGGLKYEENINFPQEIKANFFRIGLQPSFSFTSKYFIASLSGRLANLNYSNISGNLIADVDYINAYNSFWLAEPALTIQAGTENVKFQLQLQYSYNLTYPDFIQDYTLVSLGLKVNLNPKKS</sequence>
<organism evidence="1 2">
    <name type="scientific">Flavobacterium myungsuense</name>
    <dbReference type="NCBI Taxonomy" id="651823"/>
    <lineage>
        <taxon>Bacteria</taxon>
        <taxon>Pseudomonadati</taxon>
        <taxon>Bacteroidota</taxon>
        <taxon>Flavobacteriia</taxon>
        <taxon>Flavobacteriales</taxon>
        <taxon>Flavobacteriaceae</taxon>
        <taxon>Flavobacterium</taxon>
    </lineage>
</organism>
<keyword evidence="2" id="KW-1185">Reference proteome</keyword>
<name>A0ABW3IYF1_9FLAO</name>
<comment type="caution">
    <text evidence="1">The sequence shown here is derived from an EMBL/GenBank/DDBJ whole genome shotgun (WGS) entry which is preliminary data.</text>
</comment>
<protein>
    <recommendedName>
        <fullName evidence="3">Outer membrane protein beta-barrel domain-containing protein</fullName>
    </recommendedName>
</protein>
<dbReference type="Proteomes" id="UP001597051">
    <property type="component" value="Unassembled WGS sequence"/>
</dbReference>
<evidence type="ECO:0000313" key="1">
    <source>
        <dbReference type="EMBL" id="MFD0983071.1"/>
    </source>
</evidence>